<dbReference type="UniPathway" id="UPA00053">
    <property type="reaction ID" value="UER00086"/>
</dbReference>
<dbReference type="GO" id="GO:0003855">
    <property type="term" value="F:3-dehydroquinate dehydratase activity"/>
    <property type="evidence" value="ECO:0007669"/>
    <property type="project" value="UniProtKB-UniRule"/>
</dbReference>
<feature type="binding site" evidence="8 10">
    <location>
        <position position="109"/>
    </location>
    <ligand>
        <name>substrate</name>
    </ligand>
</feature>
<keyword evidence="8" id="KW-0028">Amino-acid biosynthesis</keyword>
<dbReference type="InterPro" id="IPR001874">
    <property type="entry name" value="DHquinase_II"/>
</dbReference>
<evidence type="ECO:0000313" key="13">
    <source>
        <dbReference type="Proteomes" id="UP000242699"/>
    </source>
</evidence>
<feature type="binding site" evidence="8 10">
    <location>
        <position position="85"/>
    </location>
    <ligand>
        <name>substrate</name>
    </ligand>
</feature>
<evidence type="ECO:0000256" key="10">
    <source>
        <dbReference type="PIRSR" id="PIRSR001399-2"/>
    </source>
</evidence>
<evidence type="ECO:0000256" key="4">
    <source>
        <dbReference type="ARBA" id="ARBA00011193"/>
    </source>
</evidence>
<organism evidence="12 13">
    <name type="scientific">Sulfobacillus benefaciens</name>
    <dbReference type="NCBI Taxonomy" id="453960"/>
    <lineage>
        <taxon>Bacteria</taxon>
        <taxon>Bacillati</taxon>
        <taxon>Bacillota</taxon>
        <taxon>Clostridia</taxon>
        <taxon>Eubacteriales</taxon>
        <taxon>Clostridiales Family XVII. Incertae Sedis</taxon>
        <taxon>Sulfobacillus</taxon>
    </lineage>
</organism>
<comment type="similarity">
    <text evidence="3 8">Belongs to the type-II 3-dehydroquinase family.</text>
</comment>
<dbReference type="EMBL" id="PXYT01000001">
    <property type="protein sequence ID" value="PSR31907.1"/>
    <property type="molecule type" value="Genomic_DNA"/>
</dbReference>
<dbReference type="InterPro" id="IPR036441">
    <property type="entry name" value="DHquinase_II_sf"/>
</dbReference>
<feature type="active site" description="Proton acceptor" evidence="8 9">
    <location>
        <position position="22"/>
    </location>
</feature>
<dbReference type="Gene3D" id="3.40.50.9100">
    <property type="entry name" value="Dehydroquinase, class II"/>
    <property type="match status" value="1"/>
</dbReference>
<dbReference type="SUPFAM" id="SSF52304">
    <property type="entry name" value="Type II 3-dehydroquinate dehydratase"/>
    <property type="match status" value="1"/>
</dbReference>
<dbReference type="AlphaFoldDB" id="A0A2T2XBS6"/>
<feature type="binding site" evidence="8 10">
    <location>
        <position position="78"/>
    </location>
    <ligand>
        <name>substrate</name>
    </ligand>
</feature>
<dbReference type="CDD" id="cd00466">
    <property type="entry name" value="DHQase_II"/>
    <property type="match status" value="1"/>
</dbReference>
<feature type="active site" description="Proton donor" evidence="8 9">
    <location>
        <position position="98"/>
    </location>
</feature>
<evidence type="ECO:0000256" key="9">
    <source>
        <dbReference type="PIRSR" id="PIRSR001399-1"/>
    </source>
</evidence>
<comment type="catalytic activity">
    <reaction evidence="1 8">
        <text>3-dehydroquinate = 3-dehydroshikimate + H2O</text>
        <dbReference type="Rhea" id="RHEA:21096"/>
        <dbReference type="ChEBI" id="CHEBI:15377"/>
        <dbReference type="ChEBI" id="CHEBI:16630"/>
        <dbReference type="ChEBI" id="CHEBI:32364"/>
        <dbReference type="EC" id="4.2.1.10"/>
    </reaction>
</comment>
<evidence type="ECO:0000256" key="5">
    <source>
        <dbReference type="ARBA" id="ARBA00012060"/>
    </source>
</evidence>
<dbReference type="NCBIfam" id="NF003805">
    <property type="entry name" value="PRK05395.1-2"/>
    <property type="match status" value="1"/>
</dbReference>
<comment type="pathway">
    <text evidence="2 8">Metabolic intermediate biosynthesis; chorismate biosynthesis; chorismate from D-erythrose 4-phosphate and phosphoenolpyruvate: step 3/7.</text>
</comment>
<feature type="binding site" evidence="8 10">
    <location>
        <begin position="99"/>
        <end position="100"/>
    </location>
    <ligand>
        <name>substrate</name>
    </ligand>
</feature>
<dbReference type="PANTHER" id="PTHR21272:SF3">
    <property type="entry name" value="CATABOLIC 3-DEHYDROQUINASE"/>
    <property type="match status" value="1"/>
</dbReference>
<comment type="function">
    <text evidence="8">Catalyzes a trans-dehydration via an enolate intermediate.</text>
</comment>
<dbReference type="GO" id="GO:0009073">
    <property type="term" value="P:aromatic amino acid family biosynthetic process"/>
    <property type="evidence" value="ECO:0007669"/>
    <property type="project" value="UniProtKB-KW"/>
</dbReference>
<dbReference type="HAMAP" id="MF_00169">
    <property type="entry name" value="AroQ"/>
    <property type="match status" value="1"/>
</dbReference>
<evidence type="ECO:0000256" key="3">
    <source>
        <dbReference type="ARBA" id="ARBA00011037"/>
    </source>
</evidence>
<feature type="binding site" evidence="8 10">
    <location>
        <position position="72"/>
    </location>
    <ligand>
        <name>substrate</name>
    </ligand>
</feature>
<evidence type="ECO:0000256" key="6">
    <source>
        <dbReference type="ARBA" id="ARBA00023141"/>
    </source>
</evidence>
<keyword evidence="6 8" id="KW-0057">Aromatic amino acid biosynthesis</keyword>
<evidence type="ECO:0000256" key="7">
    <source>
        <dbReference type="ARBA" id="ARBA00023239"/>
    </source>
</evidence>
<comment type="caution">
    <text evidence="12">The sequence shown here is derived from an EMBL/GenBank/DDBJ whole genome shotgun (WGS) entry which is preliminary data.</text>
</comment>
<evidence type="ECO:0000256" key="1">
    <source>
        <dbReference type="ARBA" id="ARBA00001864"/>
    </source>
</evidence>
<keyword evidence="7 8" id="KW-0456">Lyase</keyword>
<dbReference type="NCBIfam" id="TIGR01088">
    <property type="entry name" value="aroQ"/>
    <property type="match status" value="1"/>
</dbReference>
<dbReference type="Proteomes" id="UP000242699">
    <property type="component" value="Unassembled WGS sequence"/>
</dbReference>
<dbReference type="GO" id="GO:0009423">
    <property type="term" value="P:chorismate biosynthetic process"/>
    <property type="evidence" value="ECO:0007669"/>
    <property type="project" value="UniProtKB-UniRule"/>
</dbReference>
<protein>
    <recommendedName>
        <fullName evidence="5 8">3-dehydroquinate dehydratase</fullName>
        <shortName evidence="8">3-dehydroquinase</shortName>
        <ecNumber evidence="5 8">4.2.1.10</ecNumber>
    </recommendedName>
    <alternativeName>
        <fullName evidence="8">Type II DHQase</fullName>
    </alternativeName>
</protein>
<comment type="subunit">
    <text evidence="4 8">Homododecamer.</text>
</comment>
<accession>A0A2T2XBS6</accession>
<evidence type="ECO:0000256" key="11">
    <source>
        <dbReference type="PIRSR" id="PIRSR001399-3"/>
    </source>
</evidence>
<feature type="site" description="Transition state stabilizer" evidence="8 11">
    <location>
        <position position="17"/>
    </location>
</feature>
<reference evidence="12 13" key="1">
    <citation type="journal article" date="2014" name="BMC Genomics">
        <title>Comparison of environmental and isolate Sulfobacillus genomes reveals diverse carbon, sulfur, nitrogen, and hydrogen metabolisms.</title>
        <authorList>
            <person name="Justice N.B."/>
            <person name="Norman A."/>
            <person name="Brown C.T."/>
            <person name="Singh A."/>
            <person name="Thomas B.C."/>
            <person name="Banfield J.F."/>
        </authorList>
    </citation>
    <scope>NUCLEOTIDE SEQUENCE [LARGE SCALE GENOMIC DNA]</scope>
    <source>
        <strain evidence="12">AMDSBA1</strain>
    </source>
</reference>
<dbReference type="InterPro" id="IPR018509">
    <property type="entry name" value="DHquinase_II_CS"/>
</dbReference>
<evidence type="ECO:0000256" key="2">
    <source>
        <dbReference type="ARBA" id="ARBA00004902"/>
    </source>
</evidence>
<dbReference type="NCBIfam" id="NF003807">
    <property type="entry name" value="PRK05395.1-4"/>
    <property type="match status" value="1"/>
</dbReference>
<proteinExistence type="inferred from homology"/>
<dbReference type="GO" id="GO:0008652">
    <property type="term" value="P:amino acid biosynthetic process"/>
    <property type="evidence" value="ECO:0007669"/>
    <property type="project" value="UniProtKB-KW"/>
</dbReference>
<evidence type="ECO:0000256" key="8">
    <source>
        <dbReference type="HAMAP-Rule" id="MF_00169"/>
    </source>
</evidence>
<dbReference type="PANTHER" id="PTHR21272">
    <property type="entry name" value="CATABOLIC 3-DEHYDROQUINASE"/>
    <property type="match status" value="1"/>
</dbReference>
<dbReference type="EC" id="4.2.1.10" evidence="5 8"/>
<gene>
    <name evidence="8 12" type="primary">aroQ</name>
    <name evidence="12" type="ORF">C7B43_01415</name>
</gene>
<dbReference type="GO" id="GO:0019631">
    <property type="term" value="P:quinate catabolic process"/>
    <property type="evidence" value="ECO:0007669"/>
    <property type="project" value="TreeGrafter"/>
</dbReference>
<sequence length="142" mass="15804">MKVAIVNGPNLGTLGRRQPHIYGNRDWDQIFEALRQRFKDCTLVYFQSNHEGAVIDYIEDLAAQGVEGLVINPGAWTHQSYAIRDALAALSIPVIEVHISNIYAREDFRSHSLIAPVVTAQVSGFGAEGYLLAVFYLCEARL</sequence>
<name>A0A2T2XBS6_9FIRM</name>
<dbReference type="PIRSF" id="PIRSF001399">
    <property type="entry name" value="DHquinase_II"/>
    <property type="match status" value="1"/>
</dbReference>
<evidence type="ECO:0000313" key="12">
    <source>
        <dbReference type="EMBL" id="PSR31907.1"/>
    </source>
</evidence>
<dbReference type="PROSITE" id="PS01029">
    <property type="entry name" value="DEHYDROQUINASE_II"/>
    <property type="match status" value="1"/>
</dbReference>
<dbReference type="Pfam" id="PF01220">
    <property type="entry name" value="DHquinase_II"/>
    <property type="match status" value="1"/>
</dbReference>